<dbReference type="RefSeq" id="WP_073097812.1">
    <property type="nucleotide sequence ID" value="NZ_QOVL01000004.1"/>
</dbReference>
<dbReference type="SUPFAM" id="SSF56300">
    <property type="entry name" value="Metallo-dependent phosphatases"/>
    <property type="match status" value="1"/>
</dbReference>
<gene>
    <name evidence="3" type="ORF">DSL99_1160</name>
</gene>
<organism evidence="3 4">
    <name type="scientific">Leeuwenhoekiella marinoflava</name>
    <dbReference type="NCBI Taxonomy" id="988"/>
    <lineage>
        <taxon>Bacteria</taxon>
        <taxon>Pseudomonadati</taxon>
        <taxon>Bacteroidota</taxon>
        <taxon>Flavobacteriia</taxon>
        <taxon>Flavobacteriales</taxon>
        <taxon>Flavobacteriaceae</taxon>
        <taxon>Leeuwenhoekiella</taxon>
    </lineage>
</organism>
<evidence type="ECO:0000256" key="1">
    <source>
        <dbReference type="ARBA" id="ARBA00008950"/>
    </source>
</evidence>
<dbReference type="InterPro" id="IPR024654">
    <property type="entry name" value="Calcineurin-like_PHP_lpxH"/>
</dbReference>
<sequence>MKIALFSDIHANLPALEAFFADVEKREVDALYCLGDLVGYNIWPNEVVEEIRKRKIPTLTGNYDFGIGKSSDDCGCAYKTDEEKANGAISIQLTNELITAQNRSYLRALPAHIKLEFQLNDDKLNLLLVHGSPRRVNEYLFEDRAEKSMIRILNDADADVLCFGHTHKPYHRIFEVTESGTPQFKHAINLGSIGKPKDSDNRGSYVILNFNENSSVLNKDSITVEFVKFTYDIEKAAKAVEDSVLPNSYAENLRNGY</sequence>
<dbReference type="Gene3D" id="3.60.21.10">
    <property type="match status" value="1"/>
</dbReference>
<accession>A0A4Q0PPI0</accession>
<dbReference type="PIRSF" id="PIRSF000883">
    <property type="entry name" value="Pesterase_MJ0912"/>
    <property type="match status" value="1"/>
</dbReference>
<name>A0A4Q0PPI0_9FLAO</name>
<dbReference type="STRING" id="1122159.SAMN02745246_00999"/>
<dbReference type="AlphaFoldDB" id="A0A4Q0PPI0"/>
<evidence type="ECO:0000313" key="4">
    <source>
        <dbReference type="Proteomes" id="UP000290608"/>
    </source>
</evidence>
<dbReference type="CDD" id="cd00838">
    <property type="entry name" value="MPP_superfamily"/>
    <property type="match status" value="1"/>
</dbReference>
<comment type="similarity">
    <text evidence="1">Belongs to the metallophosphoesterase superfamily. YfcE family.</text>
</comment>
<dbReference type="GO" id="GO:0005737">
    <property type="term" value="C:cytoplasm"/>
    <property type="evidence" value="ECO:0007669"/>
    <property type="project" value="TreeGrafter"/>
</dbReference>
<dbReference type="EMBL" id="QOVL01000004">
    <property type="protein sequence ID" value="RXG32354.1"/>
    <property type="molecule type" value="Genomic_DNA"/>
</dbReference>
<comment type="caution">
    <text evidence="3">The sequence shown here is derived from an EMBL/GenBank/DDBJ whole genome shotgun (WGS) entry which is preliminary data.</text>
</comment>
<dbReference type="InterPro" id="IPR029052">
    <property type="entry name" value="Metallo-depent_PP-like"/>
</dbReference>
<evidence type="ECO:0000259" key="2">
    <source>
        <dbReference type="Pfam" id="PF12850"/>
    </source>
</evidence>
<evidence type="ECO:0000313" key="3">
    <source>
        <dbReference type="EMBL" id="RXG32354.1"/>
    </source>
</evidence>
<dbReference type="InterPro" id="IPR050126">
    <property type="entry name" value="Ap4A_hydrolase"/>
</dbReference>
<dbReference type="Proteomes" id="UP000290608">
    <property type="component" value="Unassembled WGS sequence"/>
</dbReference>
<dbReference type="GO" id="GO:0016791">
    <property type="term" value="F:phosphatase activity"/>
    <property type="evidence" value="ECO:0007669"/>
    <property type="project" value="TreeGrafter"/>
</dbReference>
<dbReference type="Pfam" id="PF12850">
    <property type="entry name" value="Metallophos_2"/>
    <property type="match status" value="1"/>
</dbReference>
<feature type="domain" description="Calcineurin-like phosphoesterase" evidence="2">
    <location>
        <begin position="1"/>
        <end position="212"/>
    </location>
</feature>
<proteinExistence type="inferred from homology"/>
<protein>
    <submittedName>
        <fullName evidence="3">Putative phosphodiesterase</fullName>
    </submittedName>
</protein>
<dbReference type="InterPro" id="IPR011152">
    <property type="entry name" value="Pesterase_MJ0912"/>
</dbReference>
<dbReference type="PANTHER" id="PTHR42850">
    <property type="entry name" value="METALLOPHOSPHOESTERASE"/>
    <property type="match status" value="1"/>
</dbReference>
<dbReference type="PANTHER" id="PTHR42850:SF2">
    <property type="entry name" value="BLL5683 PROTEIN"/>
    <property type="match status" value="1"/>
</dbReference>
<reference evidence="3 4" key="1">
    <citation type="submission" date="2018-07" db="EMBL/GenBank/DDBJ databases">
        <title>Leeuwenhoekiella genomics.</title>
        <authorList>
            <person name="Tahon G."/>
            <person name="Willems A."/>
        </authorList>
    </citation>
    <scope>NUCLEOTIDE SEQUENCE [LARGE SCALE GENOMIC DNA]</scope>
    <source>
        <strain evidence="3 4">LMG 1345</strain>
    </source>
</reference>